<dbReference type="GeneID" id="78249440"/>
<reference evidence="2 3" key="1">
    <citation type="journal article" date="2013" name="Genome Announc.">
        <title>Whole-Genome Sequence of the Clinical Strain Corynebacterium argentoratense DSM 44202, Isolated from a Human Throat Specimen.</title>
        <authorList>
            <person name="Bomholt C."/>
            <person name="Glaub A."/>
            <person name="Gravermann K."/>
            <person name="Albersmeier A."/>
            <person name="Brinkrolf K."/>
            <person name="Ruckert C."/>
            <person name="Tauch A."/>
        </authorList>
    </citation>
    <scope>NUCLEOTIDE SEQUENCE [LARGE SCALE GENOMIC DNA]</scope>
    <source>
        <strain evidence="2">DSM 44202</strain>
    </source>
</reference>
<accession>U3GWC4</accession>
<evidence type="ECO:0000313" key="3">
    <source>
        <dbReference type="Proteomes" id="UP000016943"/>
    </source>
</evidence>
<proteinExistence type="predicted"/>
<dbReference type="Proteomes" id="UP000016943">
    <property type="component" value="Chromosome"/>
</dbReference>
<feature type="compositionally biased region" description="Basic and acidic residues" evidence="1">
    <location>
        <begin position="106"/>
        <end position="116"/>
    </location>
</feature>
<dbReference type="STRING" id="1348662.CARG_03080"/>
<feature type="region of interest" description="Disordered" evidence="1">
    <location>
        <begin position="100"/>
        <end position="124"/>
    </location>
</feature>
<name>U3GWC4_9CORY</name>
<gene>
    <name evidence="2" type="ORF">CARG_03080</name>
</gene>
<dbReference type="AlphaFoldDB" id="U3GWC4"/>
<organism evidence="2 3">
    <name type="scientific">Corynebacterium argentoratense DSM 44202</name>
    <dbReference type="NCBI Taxonomy" id="1348662"/>
    <lineage>
        <taxon>Bacteria</taxon>
        <taxon>Bacillati</taxon>
        <taxon>Actinomycetota</taxon>
        <taxon>Actinomycetes</taxon>
        <taxon>Mycobacteriales</taxon>
        <taxon>Corynebacteriaceae</taxon>
        <taxon>Corynebacterium</taxon>
    </lineage>
</organism>
<sequence>MSANMILSSGQGPLTDNITSQQVGLQCLPTRPDDPFFTDTVDVTNLYPAAFASVFDLITEHGVQTVGTPFAFEFLPDLEDPTAVRAELYQHREPVFDVMVTPSGSRVEDPKEKTGEEAAEDPAN</sequence>
<keyword evidence="3" id="KW-1185">Reference proteome</keyword>
<dbReference type="KEGG" id="caz:CARG_03080"/>
<dbReference type="HOGENOM" id="CLU_2000040_0_0_11"/>
<dbReference type="RefSeq" id="WP_020975919.1">
    <property type="nucleotide sequence ID" value="NC_022198.1"/>
</dbReference>
<evidence type="ECO:0000256" key="1">
    <source>
        <dbReference type="SAM" id="MobiDB-lite"/>
    </source>
</evidence>
<evidence type="ECO:0000313" key="2">
    <source>
        <dbReference type="EMBL" id="AGU14768.1"/>
    </source>
</evidence>
<protein>
    <submittedName>
        <fullName evidence="2">Uncharacterized protein</fullName>
    </submittedName>
</protein>
<dbReference type="EMBL" id="CP006365">
    <property type="protein sequence ID" value="AGU14768.1"/>
    <property type="molecule type" value="Genomic_DNA"/>
</dbReference>
<dbReference type="PATRIC" id="fig|1348662.3.peg.606"/>